<organism evidence="1 2">
    <name type="scientific">Cannabis sativa</name>
    <name type="common">Hemp</name>
    <name type="synonym">Marijuana</name>
    <dbReference type="NCBI Taxonomy" id="3483"/>
    <lineage>
        <taxon>Eukaryota</taxon>
        <taxon>Viridiplantae</taxon>
        <taxon>Streptophyta</taxon>
        <taxon>Embryophyta</taxon>
        <taxon>Tracheophyta</taxon>
        <taxon>Spermatophyta</taxon>
        <taxon>Magnoliopsida</taxon>
        <taxon>eudicotyledons</taxon>
        <taxon>Gunneridae</taxon>
        <taxon>Pentapetalae</taxon>
        <taxon>rosids</taxon>
        <taxon>fabids</taxon>
        <taxon>Rosales</taxon>
        <taxon>Cannabaceae</taxon>
        <taxon>Cannabis</taxon>
    </lineage>
</organism>
<sequence length="421" mass="46222">MAESFDGAEFWLPPEFLTDDDVLIGMNSKTKNDKDGLTFGAEADAYTKSLFPYEFPCGFGSLGVPSDLSSPVDSVLGSSETESDEEEYLAGLTLQMARSTLEGGFKNIGSENGKPRTMSGSPQSTLCAVGNVCGCGQGSSRESPKAHSRVSSPPKTWDLLNAAAGEVAKMRLNEEEYMFYHSRGLLGPPRKPSPVANTPNPDIVSYLNQPISQKQLQVSQFQQLKHQQMMKQQNSVIWGPNTATQAKGPGRYQMSQAQPMAQNRARNSEFMGVSKNNRPLGLSPSAWPSLQQGQSQPNGSGMRAVFLGNPVEKRESVGTGVFLPRQVGAQPETRRKPACATVLLPARVVQALNLNLDDMVGQPQLHPRYNGRFGPETDVSLRLRSSNNVVPNNHHQRQRNMRPQQLPVVNHEIRLPQDWTY</sequence>
<protein>
    <submittedName>
        <fullName evidence="1">Uncharacterized protein</fullName>
    </submittedName>
</protein>
<evidence type="ECO:0000313" key="1">
    <source>
        <dbReference type="EMBL" id="KAF4350668.1"/>
    </source>
</evidence>
<comment type="caution">
    <text evidence="1">The sequence shown here is derived from an EMBL/GenBank/DDBJ whole genome shotgun (WGS) entry which is preliminary data.</text>
</comment>
<dbReference type="EMBL" id="JAATIP010000359">
    <property type="protein sequence ID" value="KAF4350668.1"/>
    <property type="molecule type" value="Genomic_DNA"/>
</dbReference>
<evidence type="ECO:0000313" key="2">
    <source>
        <dbReference type="Proteomes" id="UP000525078"/>
    </source>
</evidence>
<accession>A0A7J6DX01</accession>
<dbReference type="AlphaFoldDB" id="A0A7J6DX01"/>
<dbReference type="Proteomes" id="UP000525078">
    <property type="component" value="Unassembled WGS sequence"/>
</dbReference>
<reference evidence="1 2" key="1">
    <citation type="journal article" date="2020" name="bioRxiv">
        <title>Sequence and annotation of 42 cannabis genomes reveals extensive copy number variation in cannabinoid synthesis and pathogen resistance genes.</title>
        <authorList>
            <person name="Mckernan K.J."/>
            <person name="Helbert Y."/>
            <person name="Kane L.T."/>
            <person name="Ebling H."/>
            <person name="Zhang L."/>
            <person name="Liu B."/>
            <person name="Eaton Z."/>
            <person name="Mclaughlin S."/>
            <person name="Kingan S."/>
            <person name="Baybayan P."/>
            <person name="Concepcion G."/>
            <person name="Jordan M."/>
            <person name="Riva A."/>
            <person name="Barbazuk W."/>
            <person name="Harkins T."/>
        </authorList>
    </citation>
    <scope>NUCLEOTIDE SEQUENCE [LARGE SCALE GENOMIC DNA]</scope>
    <source>
        <strain evidence="2">cv. Jamaican Lion 4</strain>
        <tissue evidence="1">Leaf</tissue>
    </source>
</reference>
<proteinExistence type="predicted"/>
<dbReference type="PANTHER" id="PTHR33356">
    <property type="entry name" value="TIP41-LIKE PROTEIN"/>
    <property type="match status" value="1"/>
</dbReference>
<dbReference type="PANTHER" id="PTHR33356:SF5">
    <property type="entry name" value="TIP41-LIKE PROTEIN"/>
    <property type="match status" value="1"/>
</dbReference>
<gene>
    <name evidence="1" type="ORF">F8388_015853</name>
</gene>
<name>A0A7J6DX01_CANSA</name>